<dbReference type="AlphaFoldDB" id="A0A2I1RFP5"/>
<evidence type="ECO:0000313" key="2">
    <source>
        <dbReference type="Proteomes" id="UP000234914"/>
    </source>
</evidence>
<protein>
    <submittedName>
        <fullName evidence="1">Uncharacterized protein</fullName>
    </submittedName>
</protein>
<comment type="caution">
    <text evidence="1">The sequence shown here is derived from an EMBL/GenBank/DDBJ whole genome shotgun (WGS) entry which is preliminary data.</text>
</comment>
<accession>A0A2I1RFP5</accession>
<reference evidence="1 2" key="1">
    <citation type="submission" date="2017-12" db="EMBL/GenBank/DDBJ databases">
        <title>Phylogenetic diversity of female urinary microbiome.</title>
        <authorList>
            <person name="Thomas-White K."/>
            <person name="Wolfe A.J."/>
        </authorList>
    </citation>
    <scope>NUCLEOTIDE SEQUENCE [LARGE SCALE GENOMIC DNA]</scope>
    <source>
        <strain evidence="1 2">UMB0416</strain>
    </source>
</reference>
<dbReference type="Proteomes" id="UP000234914">
    <property type="component" value="Unassembled WGS sequence"/>
</dbReference>
<organism evidence="1 2">
    <name type="scientific">Faucicola osloensis</name>
    <name type="common">Moraxella osloensis</name>
    <dbReference type="NCBI Taxonomy" id="34062"/>
    <lineage>
        <taxon>Bacteria</taxon>
        <taxon>Pseudomonadati</taxon>
        <taxon>Pseudomonadota</taxon>
        <taxon>Gammaproteobacteria</taxon>
        <taxon>Moraxellales</taxon>
        <taxon>Moraxellaceae</taxon>
        <taxon>Faucicola</taxon>
    </lineage>
</organism>
<dbReference type="EMBL" id="PKJS01000017">
    <property type="protein sequence ID" value="PKZ67945.1"/>
    <property type="molecule type" value="Genomic_DNA"/>
</dbReference>
<proteinExistence type="predicted"/>
<sequence>MFNSLSKDFNSVVKINVDTRRPLSAQQKTNYINSRPQSVSWYNQLKNEIKTLPKEERRAENVSRPRMR</sequence>
<name>A0A2I1RFP5_FAUOS</name>
<evidence type="ECO:0000313" key="1">
    <source>
        <dbReference type="EMBL" id="PKZ67945.1"/>
    </source>
</evidence>
<gene>
    <name evidence="1" type="ORF">CYJ96_11075</name>
</gene>